<dbReference type="EMBL" id="LS974624">
    <property type="protein sequence ID" value="CAG7897727.1"/>
    <property type="molecule type" value="Genomic_DNA"/>
</dbReference>
<accession>A0A8D9HH82</accession>
<dbReference type="AlphaFoldDB" id="A0A8D9HH82"/>
<evidence type="ECO:0000313" key="2">
    <source>
        <dbReference type="EMBL" id="CAG7899688.1"/>
    </source>
</evidence>
<dbReference type="Proteomes" id="UP000694005">
    <property type="component" value="Chromosome A08"/>
</dbReference>
<protein>
    <submittedName>
        <fullName evidence="2">Uncharacterized protein</fullName>
    </submittedName>
</protein>
<proteinExistence type="predicted"/>
<evidence type="ECO:0000313" key="1">
    <source>
        <dbReference type="EMBL" id="CAG7897727.1"/>
    </source>
</evidence>
<gene>
    <name evidence="1" type="ORF">BRAPAZ1V2_A08P13930.2</name>
    <name evidence="2" type="ORF">BRAPAZ1V2_A08P33540.2</name>
</gene>
<sequence>MPEIMESFMKFNDEFMSHSPSCTQFRCSKDGQAVGTLGLVILRCKEEYVFIIPD</sequence>
<evidence type="ECO:0000313" key="3">
    <source>
        <dbReference type="Proteomes" id="UP000694005"/>
    </source>
</evidence>
<name>A0A8D9HH82_BRACM</name>
<organism evidence="2 3">
    <name type="scientific">Brassica campestris</name>
    <name type="common">Field mustard</name>
    <dbReference type="NCBI Taxonomy" id="3711"/>
    <lineage>
        <taxon>Eukaryota</taxon>
        <taxon>Viridiplantae</taxon>
        <taxon>Streptophyta</taxon>
        <taxon>Embryophyta</taxon>
        <taxon>Tracheophyta</taxon>
        <taxon>Spermatophyta</taxon>
        <taxon>Magnoliopsida</taxon>
        <taxon>eudicotyledons</taxon>
        <taxon>Gunneridae</taxon>
        <taxon>Pentapetalae</taxon>
        <taxon>rosids</taxon>
        <taxon>malvids</taxon>
        <taxon>Brassicales</taxon>
        <taxon>Brassicaceae</taxon>
        <taxon>Brassiceae</taxon>
        <taxon>Brassica</taxon>
    </lineage>
</organism>
<reference evidence="2 3" key="1">
    <citation type="submission" date="2021-07" db="EMBL/GenBank/DDBJ databases">
        <authorList>
            <consortium name="Genoscope - CEA"/>
            <person name="William W."/>
        </authorList>
    </citation>
    <scope>NUCLEOTIDE SEQUENCE [LARGE SCALE GENOMIC DNA]</scope>
</reference>
<dbReference type="Gramene" id="A08p33540.2_BraZ1">
    <property type="protein sequence ID" value="A08p33540.2_BraZ1.CDS"/>
    <property type="gene ID" value="A08g33540.2_BraZ1"/>
</dbReference>
<dbReference type="Gramene" id="A08p13930.2_BraZ1">
    <property type="protein sequence ID" value="A08p13930.2_BraZ1.CDS"/>
    <property type="gene ID" value="A08g13930.2_BraZ1"/>
</dbReference>
<dbReference type="EMBL" id="LS974624">
    <property type="protein sequence ID" value="CAG7899688.1"/>
    <property type="molecule type" value="Genomic_DNA"/>
</dbReference>